<name>X6LKB3_RETFI</name>
<evidence type="ECO:0000313" key="4">
    <source>
        <dbReference type="Proteomes" id="UP000023152"/>
    </source>
</evidence>
<evidence type="ECO:0000256" key="2">
    <source>
        <dbReference type="SAM" id="Phobius"/>
    </source>
</evidence>
<feature type="transmembrane region" description="Helical" evidence="2">
    <location>
        <begin position="81"/>
        <end position="103"/>
    </location>
</feature>
<gene>
    <name evidence="3" type="ORF">RFI_36270</name>
</gene>
<feature type="region of interest" description="Disordered" evidence="1">
    <location>
        <begin position="1"/>
        <end position="20"/>
    </location>
</feature>
<feature type="non-terminal residue" evidence="3">
    <location>
        <position position="165"/>
    </location>
</feature>
<protein>
    <submittedName>
        <fullName evidence="3">Uncharacterized protein</fullName>
    </submittedName>
</protein>
<organism evidence="3 4">
    <name type="scientific">Reticulomyxa filosa</name>
    <dbReference type="NCBI Taxonomy" id="46433"/>
    <lineage>
        <taxon>Eukaryota</taxon>
        <taxon>Sar</taxon>
        <taxon>Rhizaria</taxon>
        <taxon>Retaria</taxon>
        <taxon>Foraminifera</taxon>
        <taxon>Monothalamids</taxon>
        <taxon>Reticulomyxidae</taxon>
        <taxon>Reticulomyxa</taxon>
    </lineage>
</organism>
<dbReference type="AlphaFoldDB" id="X6LKB3"/>
<dbReference type="EMBL" id="ASPP01039012">
    <property type="protein sequence ID" value="ETO01170.1"/>
    <property type="molecule type" value="Genomic_DNA"/>
</dbReference>
<feature type="non-terminal residue" evidence="3">
    <location>
        <position position="1"/>
    </location>
</feature>
<keyword evidence="2" id="KW-0472">Membrane</keyword>
<feature type="compositionally biased region" description="Acidic residues" evidence="1">
    <location>
        <begin position="8"/>
        <end position="20"/>
    </location>
</feature>
<reference evidence="3 4" key="1">
    <citation type="journal article" date="2013" name="Curr. Biol.">
        <title>The Genome of the Foraminiferan Reticulomyxa filosa.</title>
        <authorList>
            <person name="Glockner G."/>
            <person name="Hulsmann N."/>
            <person name="Schleicher M."/>
            <person name="Noegel A.A."/>
            <person name="Eichinger L."/>
            <person name="Gallinger C."/>
            <person name="Pawlowski J."/>
            <person name="Sierra R."/>
            <person name="Euteneuer U."/>
            <person name="Pillet L."/>
            <person name="Moustafa A."/>
            <person name="Platzer M."/>
            <person name="Groth M."/>
            <person name="Szafranski K."/>
            <person name="Schliwa M."/>
        </authorList>
    </citation>
    <scope>NUCLEOTIDE SEQUENCE [LARGE SCALE GENOMIC DNA]</scope>
</reference>
<proteinExistence type="predicted"/>
<accession>X6LKB3</accession>
<dbReference type="Proteomes" id="UP000023152">
    <property type="component" value="Unassembled WGS sequence"/>
</dbReference>
<evidence type="ECO:0000313" key="3">
    <source>
        <dbReference type="EMBL" id="ETO01170.1"/>
    </source>
</evidence>
<sequence length="165" mass="19424">NNNNNNNNDDDDDDDDELDEEKSFGGEIIEIQYYMSLPNGVREVHEQMWKSPMAHLCVFCHKCCPQQGFNRWYALDLSCSVHFVLSMLLLLYFFVVCVSFVSFNPLMNGQFEEIYLTEEYSLKSSNVDDKKFSEKNNVATVLVGLRNWEQTFEYKMEANYYRPKT</sequence>
<keyword evidence="4" id="KW-1185">Reference proteome</keyword>
<comment type="caution">
    <text evidence="3">The sequence shown here is derived from an EMBL/GenBank/DDBJ whole genome shotgun (WGS) entry which is preliminary data.</text>
</comment>
<keyword evidence="2" id="KW-1133">Transmembrane helix</keyword>
<keyword evidence="2" id="KW-0812">Transmembrane</keyword>
<evidence type="ECO:0000256" key="1">
    <source>
        <dbReference type="SAM" id="MobiDB-lite"/>
    </source>
</evidence>